<dbReference type="InterPro" id="IPR035952">
    <property type="entry name" value="Rhomboid-like_sf"/>
</dbReference>
<comment type="caution">
    <text evidence="6">The sequence shown here is derived from an EMBL/GenBank/DDBJ whole genome shotgun (WGS) entry which is preliminary data.</text>
</comment>
<dbReference type="EC" id="3.4.21.-" evidence="6"/>
<feature type="transmembrane region" description="Helical" evidence="5">
    <location>
        <begin position="274"/>
        <end position="295"/>
    </location>
</feature>
<keyword evidence="4 5" id="KW-0472">Membrane</keyword>
<dbReference type="GO" id="GO:0008233">
    <property type="term" value="F:peptidase activity"/>
    <property type="evidence" value="ECO:0007669"/>
    <property type="project" value="UniProtKB-KW"/>
</dbReference>
<feature type="transmembrane region" description="Helical" evidence="5">
    <location>
        <begin position="161"/>
        <end position="194"/>
    </location>
</feature>
<evidence type="ECO:0000256" key="5">
    <source>
        <dbReference type="SAM" id="Phobius"/>
    </source>
</evidence>
<dbReference type="GO" id="GO:0006508">
    <property type="term" value="P:proteolysis"/>
    <property type="evidence" value="ECO:0007669"/>
    <property type="project" value="UniProtKB-KW"/>
</dbReference>
<keyword evidence="6" id="KW-0378">Hydrolase</keyword>
<evidence type="ECO:0000256" key="1">
    <source>
        <dbReference type="ARBA" id="ARBA00004141"/>
    </source>
</evidence>
<evidence type="ECO:0000256" key="4">
    <source>
        <dbReference type="ARBA" id="ARBA00023136"/>
    </source>
</evidence>
<dbReference type="EMBL" id="JBHUDH010000013">
    <property type="protein sequence ID" value="MFD1525060.1"/>
    <property type="molecule type" value="Genomic_DNA"/>
</dbReference>
<accession>A0ABD6B323</accession>
<keyword evidence="2 5" id="KW-0812">Transmembrane</keyword>
<feature type="transmembrane region" description="Helical" evidence="5">
    <location>
        <begin position="20"/>
        <end position="37"/>
    </location>
</feature>
<sequence>MAASPALQFGAVPWGLLQRAFVVLALLAGSALALRLDDGRLPTRLRERFVLGVPWGTLVTLSGVLAVYLFLQGGYWHWYRPVVLPFRAWSYAEPLGMLVAGFAHAGPGHLLGNLFGALTLAPIVEYAIGHYPATSRPVDPEPSTRRERLAALRYDPIARAFLLFPLGVAVVGVLLTLFTVGAVIGFSGVVFAFAGFALVRYPLGTVLALVGSDLLNLLYNALRDPTLTASGRSRFVTPWFADIAIQGHAIGLLAGVVLGALLLRRRPADGPSPVRLFTGALLLASAQSLWAVYWYRGGTEYVLYRAVGLGVVALAAALIVVAVAGSDRRPFARLGGGEPDDAGDTRLVDLPVRQLGVALLVVLAAVLSGPAVAVNLVSTEGNLPGEPVTVRGYEVTYAEGVENELVSAIPVTLFGETTQVTTSGVIVSNRDRGIWQSVVPRGRLASNGRARVVVGGVGWRETVTAVRRGWTAVGGGTAYAVALENGDERRTVFTSAPARAEPQIANQNVSVVAGNESFYLLVSEDNDTVRRPLPRANESVTVRNVTFHGGNGRVVAIHDGTRVTVFRVETYD</sequence>
<protein>
    <submittedName>
        <fullName evidence="6">Rhomboid family intramembrane serine protease</fullName>
        <ecNumber evidence="6">3.4.21.-</ecNumber>
    </submittedName>
</protein>
<evidence type="ECO:0000256" key="2">
    <source>
        <dbReference type="ARBA" id="ARBA00022692"/>
    </source>
</evidence>
<dbReference type="SUPFAM" id="SSF144091">
    <property type="entry name" value="Rhomboid-like"/>
    <property type="match status" value="1"/>
</dbReference>
<keyword evidence="7" id="KW-1185">Reference proteome</keyword>
<dbReference type="AlphaFoldDB" id="A0ABD6B323"/>
<reference evidence="6 7" key="1">
    <citation type="journal article" date="2019" name="Int. J. Syst. Evol. Microbiol.">
        <title>The Global Catalogue of Microorganisms (GCM) 10K type strain sequencing project: providing services to taxonomists for standard genome sequencing and annotation.</title>
        <authorList>
            <consortium name="The Broad Institute Genomics Platform"/>
            <consortium name="The Broad Institute Genome Sequencing Center for Infectious Disease"/>
            <person name="Wu L."/>
            <person name="Ma J."/>
        </authorList>
    </citation>
    <scope>NUCLEOTIDE SEQUENCE [LARGE SCALE GENOMIC DNA]</scope>
    <source>
        <strain evidence="6 7">CGMCC 1.12285</strain>
    </source>
</reference>
<evidence type="ECO:0000313" key="6">
    <source>
        <dbReference type="EMBL" id="MFD1525060.1"/>
    </source>
</evidence>
<evidence type="ECO:0000256" key="3">
    <source>
        <dbReference type="ARBA" id="ARBA00022989"/>
    </source>
</evidence>
<comment type="subcellular location">
    <subcellularLocation>
        <location evidence="1">Membrane</location>
        <topology evidence="1">Multi-pass membrane protein</topology>
    </subcellularLocation>
</comment>
<keyword evidence="3 5" id="KW-1133">Transmembrane helix</keyword>
<dbReference type="Proteomes" id="UP001597111">
    <property type="component" value="Unassembled WGS sequence"/>
</dbReference>
<dbReference type="Gene3D" id="1.20.1540.10">
    <property type="entry name" value="Rhomboid-like"/>
    <property type="match status" value="1"/>
</dbReference>
<dbReference type="RefSeq" id="WP_379817940.1">
    <property type="nucleotide sequence ID" value="NZ_JBHUDH010000013.1"/>
</dbReference>
<feature type="transmembrane region" description="Helical" evidence="5">
    <location>
        <begin position="49"/>
        <end position="71"/>
    </location>
</feature>
<feature type="transmembrane region" description="Helical" evidence="5">
    <location>
        <begin position="301"/>
        <end position="324"/>
    </location>
</feature>
<feature type="transmembrane region" description="Helical" evidence="5">
    <location>
        <begin position="355"/>
        <end position="377"/>
    </location>
</feature>
<organism evidence="6 7">
    <name type="scientific">Halolamina salina</name>
    <dbReference type="NCBI Taxonomy" id="1220023"/>
    <lineage>
        <taxon>Archaea</taxon>
        <taxon>Methanobacteriati</taxon>
        <taxon>Methanobacteriota</taxon>
        <taxon>Stenosarchaea group</taxon>
        <taxon>Halobacteria</taxon>
        <taxon>Halobacteriales</taxon>
        <taxon>Haloferacaceae</taxon>
    </lineage>
</organism>
<dbReference type="GO" id="GO:0016020">
    <property type="term" value="C:membrane"/>
    <property type="evidence" value="ECO:0007669"/>
    <property type="project" value="UniProtKB-SubCell"/>
</dbReference>
<gene>
    <name evidence="6" type="ORF">ACFR9S_01910</name>
</gene>
<name>A0ABD6B323_9EURY</name>
<evidence type="ECO:0000313" key="7">
    <source>
        <dbReference type="Proteomes" id="UP001597111"/>
    </source>
</evidence>
<proteinExistence type="predicted"/>
<keyword evidence="6" id="KW-0645">Protease</keyword>
<feature type="transmembrane region" description="Helical" evidence="5">
    <location>
        <begin position="239"/>
        <end position="262"/>
    </location>
</feature>